<protein>
    <submittedName>
        <fullName evidence="2">Uncharacterized protein</fullName>
    </submittedName>
</protein>
<feature type="region of interest" description="Disordered" evidence="1">
    <location>
        <begin position="519"/>
        <end position="541"/>
    </location>
</feature>
<feature type="region of interest" description="Disordered" evidence="1">
    <location>
        <begin position="1"/>
        <end position="93"/>
    </location>
</feature>
<feature type="compositionally biased region" description="Polar residues" evidence="1">
    <location>
        <begin position="29"/>
        <end position="48"/>
    </location>
</feature>
<evidence type="ECO:0000256" key="1">
    <source>
        <dbReference type="SAM" id="MobiDB-lite"/>
    </source>
</evidence>
<keyword evidence="3" id="KW-1185">Reference proteome</keyword>
<gene>
    <name evidence="2" type="ORF">HD556DRAFT_1437695</name>
</gene>
<feature type="compositionally biased region" description="Polar residues" evidence="1">
    <location>
        <begin position="58"/>
        <end position="67"/>
    </location>
</feature>
<feature type="compositionally biased region" description="Acidic residues" evidence="1">
    <location>
        <begin position="311"/>
        <end position="324"/>
    </location>
</feature>
<feature type="compositionally biased region" description="Polar residues" evidence="1">
    <location>
        <begin position="558"/>
        <end position="572"/>
    </location>
</feature>
<feature type="compositionally biased region" description="Pro residues" evidence="1">
    <location>
        <begin position="524"/>
        <end position="536"/>
    </location>
</feature>
<name>A0A9P7DTH5_9AGAM</name>
<evidence type="ECO:0000313" key="2">
    <source>
        <dbReference type="EMBL" id="KAG1802629.1"/>
    </source>
</evidence>
<dbReference type="OrthoDB" id="2655066at2759"/>
<feature type="region of interest" description="Disordered" evidence="1">
    <location>
        <begin position="305"/>
        <end position="324"/>
    </location>
</feature>
<dbReference type="InterPro" id="IPR008922">
    <property type="entry name" value="Di-copper_centre_dom_sf"/>
</dbReference>
<evidence type="ECO:0000313" key="3">
    <source>
        <dbReference type="Proteomes" id="UP000719766"/>
    </source>
</evidence>
<organism evidence="2 3">
    <name type="scientific">Suillus plorans</name>
    <dbReference type="NCBI Taxonomy" id="116603"/>
    <lineage>
        <taxon>Eukaryota</taxon>
        <taxon>Fungi</taxon>
        <taxon>Dikarya</taxon>
        <taxon>Basidiomycota</taxon>
        <taxon>Agaricomycotina</taxon>
        <taxon>Agaricomycetes</taxon>
        <taxon>Agaricomycetidae</taxon>
        <taxon>Boletales</taxon>
        <taxon>Suillineae</taxon>
        <taxon>Suillaceae</taxon>
        <taxon>Suillus</taxon>
    </lineage>
</organism>
<dbReference type="AlphaFoldDB" id="A0A9P7DTH5"/>
<comment type="caution">
    <text evidence="2">The sequence shown here is derived from an EMBL/GenBank/DDBJ whole genome shotgun (WGS) entry which is preliminary data.</text>
</comment>
<dbReference type="RefSeq" id="XP_041165526.1">
    <property type="nucleotide sequence ID" value="XM_041305742.1"/>
</dbReference>
<sequence length="1110" mass="123290">MSPTNLVIQSMQGQPCSRPSRRVSRSQSYDQPPNSNNIVSRRQGSSSFPIHARLPSDASHTSWSSDHPVSSVPTLSPTSTYSTLSWSGSSHTQEQLSPITPELFYSPSTTIASPEVTPITAFLSEFYEPDSKSGNGTRALVHLSRGDPRRLDLFGERDRKGMKNTILTEAPVSYLADGANPPLPDEIHLTETPTPIPLTAASCAPSKHGHGSRHELDVRKSRRFCRDFGEPVPSNDPIYDEFPTYLAKDLPTTPLSSSPPSPLSYDLLPPPSRSEVCNLFSEDETTAVREFLRIWGSNKRVKKSSSKLQMIEDEAPGTQSDDDYSWEAAEVEDDVGDSASCSMLLHEVSEMVGIPLETSMVEGQSSIASTPPGLDTLGRLIQDSHESSQILCLRSSHQSVPPDGANVCDRTSTSSCHRMDPLDVAPRHSVTSSLIPGSNPSIRDYAVAAKPMDVPVIVALTSNEAYSADSCDDLVPDRQLSLRRSRSTDSNLRRRGQIFNVEKQVMHAVPSGVADLCTSYIPTRDPPPLPPLPPPSESVRPVSALDRLEASLSRLKAHNSQSRKSSKANVPSENRRPSPFTTSRERKHHSSVAARLPDSRSGHGRHFSSPMADVTAHRNHRKLPRVETGPINARLKERDAKLYPYPENPESTIRSFMEMDVVPPPPPPYPILNQRIAFSVCGKSFPADIYTTYKYWDWAGKDVPENGLPPVLYEEKVEIMATGADFSDEKDDLVMLPFPFWVTKLAQMLSVDRTSSVFLQVAKDIPLRLIRSFSFSIRMWTDCWLCGSGVTPNTGWEADMNTMGIGEQYPWTQARGTYAQVYNEQLLPDGPLQPFRTEQGNYWTSSQARFLREQRYPKYYSFPEFEGIKVDQTAMTSQERALARKRVQAYYDFNPQTKETQVASHTWKHLPVPNKENTAVPNDHTVIPHYRTFIVHVKLLEHAYNHSYSFQLYHKGNTHPIQLVGTVAVFARPDHSPCKACAARREVGSVVRGMIPIPPELTESIIKSNRGTESGTSFDQALAHIKGGFLGRLVDATGLELAGAEGGLQATQVPQHCTTSHRVTPVELSLVSAAVAEHVEDKDRPVYLCDWQHHGDIFNVYVSFFILVIR</sequence>
<feature type="region of interest" description="Disordered" evidence="1">
    <location>
        <begin position="554"/>
        <end position="626"/>
    </location>
</feature>
<feature type="compositionally biased region" description="Low complexity" evidence="1">
    <location>
        <begin position="68"/>
        <end position="92"/>
    </location>
</feature>
<proteinExistence type="predicted"/>
<dbReference type="Gene3D" id="1.10.1280.10">
    <property type="entry name" value="Di-copper center containing domain from catechol oxidase"/>
    <property type="match status" value="1"/>
</dbReference>
<feature type="compositionally biased region" description="Polar residues" evidence="1">
    <location>
        <begin position="1"/>
        <end position="15"/>
    </location>
</feature>
<dbReference type="GeneID" id="64599506"/>
<reference evidence="2" key="1">
    <citation type="journal article" date="2020" name="New Phytol.">
        <title>Comparative genomics reveals dynamic genome evolution in host specialist ectomycorrhizal fungi.</title>
        <authorList>
            <person name="Lofgren L.A."/>
            <person name="Nguyen N.H."/>
            <person name="Vilgalys R."/>
            <person name="Ruytinx J."/>
            <person name="Liao H.L."/>
            <person name="Branco S."/>
            <person name="Kuo A."/>
            <person name="LaButti K."/>
            <person name="Lipzen A."/>
            <person name="Andreopoulos W."/>
            <person name="Pangilinan J."/>
            <person name="Riley R."/>
            <person name="Hundley H."/>
            <person name="Na H."/>
            <person name="Barry K."/>
            <person name="Grigoriev I.V."/>
            <person name="Stajich J.E."/>
            <person name="Kennedy P.G."/>
        </authorList>
    </citation>
    <scope>NUCLEOTIDE SEQUENCE</scope>
    <source>
        <strain evidence="2">S12</strain>
    </source>
</reference>
<accession>A0A9P7DTH5</accession>
<dbReference type="EMBL" id="JABBWE010000005">
    <property type="protein sequence ID" value="KAG1802629.1"/>
    <property type="molecule type" value="Genomic_DNA"/>
</dbReference>
<dbReference type="Proteomes" id="UP000719766">
    <property type="component" value="Unassembled WGS sequence"/>
</dbReference>